<feature type="transmembrane region" description="Helical" evidence="4">
    <location>
        <begin position="371"/>
        <end position="390"/>
    </location>
</feature>
<gene>
    <name evidence="6" type="ORF">COO92_10350</name>
</gene>
<keyword evidence="4" id="KW-0472">Membrane</keyword>
<dbReference type="Proteomes" id="UP000233332">
    <property type="component" value="Unassembled WGS sequence"/>
</dbReference>
<comment type="similarity">
    <text evidence="1">Belongs to the glycosyltransferase 2 family.</text>
</comment>
<dbReference type="PANTHER" id="PTHR43630:SF1">
    <property type="entry name" value="POLY-BETA-1,6-N-ACETYL-D-GLUCOSAMINE SYNTHASE"/>
    <property type="match status" value="1"/>
</dbReference>
<keyword evidence="2 6" id="KW-0328">Glycosyltransferase</keyword>
<evidence type="ECO:0000256" key="3">
    <source>
        <dbReference type="ARBA" id="ARBA00022679"/>
    </source>
</evidence>
<feature type="transmembrane region" description="Helical" evidence="4">
    <location>
        <begin position="431"/>
        <end position="453"/>
    </location>
</feature>
<dbReference type="CDD" id="cd06423">
    <property type="entry name" value="CESA_like"/>
    <property type="match status" value="1"/>
</dbReference>
<dbReference type="Gene3D" id="3.90.550.10">
    <property type="entry name" value="Spore Coat Polysaccharide Biosynthesis Protein SpsA, Chain A"/>
    <property type="match status" value="1"/>
</dbReference>
<dbReference type="EMBL" id="NXGX01000004">
    <property type="protein sequence ID" value="PKR58148.1"/>
    <property type="molecule type" value="Genomic_DNA"/>
</dbReference>
<dbReference type="PANTHER" id="PTHR43630">
    <property type="entry name" value="POLY-BETA-1,6-N-ACETYL-D-GLUCOSAMINE SYNTHASE"/>
    <property type="match status" value="1"/>
</dbReference>
<dbReference type="Pfam" id="PF00535">
    <property type="entry name" value="Glycos_transf_2"/>
    <property type="match status" value="1"/>
</dbReference>
<organism evidence="6 7">
    <name type="scientific">Thalassospira lohafexi</name>
    <dbReference type="NCBI Taxonomy" id="744227"/>
    <lineage>
        <taxon>Bacteria</taxon>
        <taxon>Pseudomonadati</taxon>
        <taxon>Pseudomonadota</taxon>
        <taxon>Alphaproteobacteria</taxon>
        <taxon>Rhodospirillales</taxon>
        <taxon>Thalassospiraceae</taxon>
        <taxon>Thalassospira</taxon>
    </lineage>
</organism>
<accession>A0A2N3L5S2</accession>
<evidence type="ECO:0000256" key="2">
    <source>
        <dbReference type="ARBA" id="ARBA00022676"/>
    </source>
</evidence>
<keyword evidence="7" id="KW-1185">Reference proteome</keyword>
<feature type="transmembrane region" description="Helical" evidence="4">
    <location>
        <begin position="396"/>
        <end position="419"/>
    </location>
</feature>
<protein>
    <submittedName>
        <fullName evidence="6">N-acetylglucosaminyltransferase</fullName>
    </submittedName>
</protein>
<evidence type="ECO:0000313" key="6">
    <source>
        <dbReference type="EMBL" id="PKR58148.1"/>
    </source>
</evidence>
<evidence type="ECO:0000259" key="5">
    <source>
        <dbReference type="Pfam" id="PF00535"/>
    </source>
</evidence>
<evidence type="ECO:0000313" key="7">
    <source>
        <dbReference type="Proteomes" id="UP000233332"/>
    </source>
</evidence>
<feature type="domain" description="Glycosyltransferase 2-like" evidence="5">
    <location>
        <begin position="120"/>
        <end position="287"/>
    </location>
</feature>
<keyword evidence="4" id="KW-0812">Transmembrane</keyword>
<keyword evidence="3 6" id="KW-0808">Transferase</keyword>
<dbReference type="AlphaFoldDB" id="A0A2N3L5S2"/>
<feature type="transmembrane region" description="Helical" evidence="4">
    <location>
        <begin position="20"/>
        <end position="42"/>
    </location>
</feature>
<comment type="caution">
    <text evidence="6">The sequence shown here is derived from an EMBL/GenBank/DDBJ whole genome shotgun (WGS) entry which is preliminary data.</text>
</comment>
<dbReference type="GO" id="GO:0016757">
    <property type="term" value="F:glycosyltransferase activity"/>
    <property type="evidence" value="ECO:0007669"/>
    <property type="project" value="UniProtKB-KW"/>
</dbReference>
<proteinExistence type="inferred from homology"/>
<evidence type="ECO:0000256" key="4">
    <source>
        <dbReference type="SAM" id="Phobius"/>
    </source>
</evidence>
<dbReference type="SUPFAM" id="SSF53448">
    <property type="entry name" value="Nucleotide-diphospho-sugar transferases"/>
    <property type="match status" value="1"/>
</dbReference>
<dbReference type="InterPro" id="IPR001173">
    <property type="entry name" value="Glyco_trans_2-like"/>
</dbReference>
<reference evidence="6 7" key="1">
    <citation type="submission" date="2017-09" db="EMBL/GenBank/DDBJ databases">
        <title>Biodiversity and function of Thalassospira species in the particle-attached aromatic-hydrocarbon-degrading consortia from the surface seawater of the China South Sea.</title>
        <authorList>
            <person name="Dong C."/>
            <person name="Lai Q."/>
            <person name="Shao Z."/>
        </authorList>
    </citation>
    <scope>NUCLEOTIDE SEQUENCE [LARGE SCALE GENOMIC DNA]</scope>
    <source>
        <strain evidence="6 7">139Z-12</strain>
    </source>
</reference>
<feature type="transmembrane region" description="Helical" evidence="4">
    <location>
        <begin position="63"/>
        <end position="81"/>
    </location>
</feature>
<dbReference type="InterPro" id="IPR029044">
    <property type="entry name" value="Nucleotide-diphossugar_trans"/>
</dbReference>
<keyword evidence="4" id="KW-1133">Transmembrane helix</keyword>
<evidence type="ECO:0000256" key="1">
    <source>
        <dbReference type="ARBA" id="ARBA00006739"/>
    </source>
</evidence>
<name>A0A2N3L5S2_9PROT</name>
<sequence length="485" mass="54183">MRPGIRLCLPSPKPMPANLMPLSGVLTLVLAKTSLVIPIIASKIGPTVPCVTSCARFAMFADGINYLISLSFPAFFAMFWHFFLLELPRFMLAGLAVCIATIFKKPDGLPRKPLNRPRISVLLPGHNEADNLPRAIMSMREQTVRPDQIVIVDDGSTDKSVEVANILMRDGLVDVVRTSQVRGGKSAAANLGLAECTGDIVIIADADTTYDCNAFEELLKGFDDPKTGAVAGNLGARNPEVSLATRWQAIQYQISIGLGRQVSDMLGVLFIVSGAFGAFRRQALEQVGGWSVGPGEDAELTNKIRRAGWRIRFAPDAWCLTDVPETFGQLVRQRLRWDRSLVRMRWRRYRVFLDPTDAQFRLSNALGTIDILFFQAFLSLSFVIYLIWLFEVYGSFGWIIAVVNLLAYSAFGIIGFAMAQIASPRPEIGRLWLYVIGYGLFNSLFLRFVRLVACFDELIFRRSFDDNYVPRRVRHAARETRADNK</sequence>